<dbReference type="EMBL" id="JACCBU010000001">
    <property type="protein sequence ID" value="NYE70532.1"/>
    <property type="molecule type" value="Genomic_DNA"/>
</dbReference>
<dbReference type="RefSeq" id="WP_179750075.1">
    <property type="nucleotide sequence ID" value="NZ_JACCBU010000001.1"/>
</dbReference>
<keyword evidence="2" id="KW-0238">DNA-binding</keyword>
<name>A0A7Y9LAC9_9ACTN</name>
<evidence type="ECO:0000256" key="3">
    <source>
        <dbReference type="ARBA" id="ARBA00023163"/>
    </source>
</evidence>
<feature type="domain" description="IclR-ED" evidence="5">
    <location>
        <begin position="68"/>
        <end position="251"/>
    </location>
</feature>
<dbReference type="SMART" id="SM00346">
    <property type="entry name" value="HTH_ICLR"/>
    <property type="match status" value="1"/>
</dbReference>
<dbReference type="Pfam" id="PF09339">
    <property type="entry name" value="HTH_IclR"/>
    <property type="match status" value="1"/>
</dbReference>
<organism evidence="6 7">
    <name type="scientific">Microlunatus parietis</name>
    <dbReference type="NCBI Taxonomy" id="682979"/>
    <lineage>
        <taxon>Bacteria</taxon>
        <taxon>Bacillati</taxon>
        <taxon>Actinomycetota</taxon>
        <taxon>Actinomycetes</taxon>
        <taxon>Propionibacteriales</taxon>
        <taxon>Propionibacteriaceae</taxon>
        <taxon>Microlunatus</taxon>
    </lineage>
</organism>
<dbReference type="InterPro" id="IPR014757">
    <property type="entry name" value="Tscrpt_reg_IclR_C"/>
</dbReference>
<sequence>MATPDGLQSVERLTGLLEAVAEQPGPLAAIAARAGLSEPTALRYLNSVIRNGWVERDPRTRHYRIGMRLFALGRSALGRQGLMGLAGTAMATVVDECEETATLGIRTGDQLVIAHAVESRHPIRKGAAIGETDAWHSTGLGKAILSTLTEGEVRESLRRYAFRACTARTLTSLAALLKDLAAVRRRGYAVDDEESVTGLRCVAVPVRDHSGTARYALSVSGPSSRVTPERFDALAALLQQQVDHLELFLGYDPDPSTEGEPE</sequence>
<evidence type="ECO:0000259" key="4">
    <source>
        <dbReference type="PROSITE" id="PS51077"/>
    </source>
</evidence>
<dbReference type="GO" id="GO:0045892">
    <property type="term" value="P:negative regulation of DNA-templated transcription"/>
    <property type="evidence" value="ECO:0007669"/>
    <property type="project" value="TreeGrafter"/>
</dbReference>
<dbReference type="AlphaFoldDB" id="A0A7Y9LAC9"/>
<dbReference type="InterPro" id="IPR029016">
    <property type="entry name" value="GAF-like_dom_sf"/>
</dbReference>
<gene>
    <name evidence="6" type="ORF">BKA15_001861</name>
</gene>
<keyword evidence="1" id="KW-0805">Transcription regulation</keyword>
<dbReference type="PANTHER" id="PTHR30136">
    <property type="entry name" value="HELIX-TURN-HELIX TRANSCRIPTIONAL REGULATOR, ICLR FAMILY"/>
    <property type="match status" value="1"/>
</dbReference>
<reference evidence="6 7" key="1">
    <citation type="submission" date="2020-07" db="EMBL/GenBank/DDBJ databases">
        <title>Sequencing the genomes of 1000 actinobacteria strains.</title>
        <authorList>
            <person name="Klenk H.-P."/>
        </authorList>
    </citation>
    <scope>NUCLEOTIDE SEQUENCE [LARGE SCALE GENOMIC DNA]</scope>
    <source>
        <strain evidence="6 7">DSM 22083</strain>
    </source>
</reference>
<evidence type="ECO:0000313" key="7">
    <source>
        <dbReference type="Proteomes" id="UP000569914"/>
    </source>
</evidence>
<dbReference type="SUPFAM" id="SSF55781">
    <property type="entry name" value="GAF domain-like"/>
    <property type="match status" value="1"/>
</dbReference>
<dbReference type="InterPro" id="IPR036388">
    <property type="entry name" value="WH-like_DNA-bd_sf"/>
</dbReference>
<dbReference type="GO" id="GO:0003677">
    <property type="term" value="F:DNA binding"/>
    <property type="evidence" value="ECO:0007669"/>
    <property type="project" value="UniProtKB-KW"/>
</dbReference>
<evidence type="ECO:0000256" key="1">
    <source>
        <dbReference type="ARBA" id="ARBA00023015"/>
    </source>
</evidence>
<dbReference type="PROSITE" id="PS51077">
    <property type="entry name" value="HTH_ICLR"/>
    <property type="match status" value="1"/>
</dbReference>
<dbReference type="Gene3D" id="1.10.10.10">
    <property type="entry name" value="Winged helix-like DNA-binding domain superfamily/Winged helix DNA-binding domain"/>
    <property type="match status" value="1"/>
</dbReference>
<dbReference type="PROSITE" id="PS51078">
    <property type="entry name" value="ICLR_ED"/>
    <property type="match status" value="1"/>
</dbReference>
<keyword evidence="7" id="KW-1185">Reference proteome</keyword>
<dbReference type="InterPro" id="IPR005471">
    <property type="entry name" value="Tscrpt_reg_IclR_N"/>
</dbReference>
<dbReference type="InterPro" id="IPR036390">
    <property type="entry name" value="WH_DNA-bd_sf"/>
</dbReference>
<evidence type="ECO:0000313" key="6">
    <source>
        <dbReference type="EMBL" id="NYE70532.1"/>
    </source>
</evidence>
<dbReference type="Proteomes" id="UP000569914">
    <property type="component" value="Unassembled WGS sequence"/>
</dbReference>
<dbReference type="Gene3D" id="3.30.450.40">
    <property type="match status" value="1"/>
</dbReference>
<keyword evidence="3" id="KW-0804">Transcription</keyword>
<evidence type="ECO:0000259" key="5">
    <source>
        <dbReference type="PROSITE" id="PS51078"/>
    </source>
</evidence>
<protein>
    <submittedName>
        <fullName evidence="6">IclR family acetate operon transcriptional repressor</fullName>
    </submittedName>
</protein>
<dbReference type="SUPFAM" id="SSF46785">
    <property type="entry name" value="Winged helix' DNA-binding domain"/>
    <property type="match status" value="1"/>
</dbReference>
<dbReference type="GO" id="GO:0003700">
    <property type="term" value="F:DNA-binding transcription factor activity"/>
    <property type="evidence" value="ECO:0007669"/>
    <property type="project" value="TreeGrafter"/>
</dbReference>
<evidence type="ECO:0000256" key="2">
    <source>
        <dbReference type="ARBA" id="ARBA00023125"/>
    </source>
</evidence>
<comment type="caution">
    <text evidence="6">The sequence shown here is derived from an EMBL/GenBank/DDBJ whole genome shotgun (WGS) entry which is preliminary data.</text>
</comment>
<proteinExistence type="predicted"/>
<accession>A0A7Y9LAC9</accession>
<dbReference type="Pfam" id="PF01614">
    <property type="entry name" value="IclR_C"/>
    <property type="match status" value="1"/>
</dbReference>
<dbReference type="PANTHER" id="PTHR30136:SF24">
    <property type="entry name" value="HTH-TYPE TRANSCRIPTIONAL REPRESSOR ALLR"/>
    <property type="match status" value="1"/>
</dbReference>
<dbReference type="InterPro" id="IPR050707">
    <property type="entry name" value="HTH_MetabolicPath_Reg"/>
</dbReference>
<feature type="domain" description="HTH iclR-type" evidence="4">
    <location>
        <begin position="7"/>
        <end position="67"/>
    </location>
</feature>